<evidence type="ECO:0000259" key="8">
    <source>
        <dbReference type="Pfam" id="PF03918"/>
    </source>
</evidence>
<dbReference type="GO" id="GO:0017004">
    <property type="term" value="P:cytochrome complex assembly"/>
    <property type="evidence" value="ECO:0007669"/>
    <property type="project" value="UniProtKB-KW"/>
</dbReference>
<dbReference type="GO" id="GO:0046872">
    <property type="term" value="F:metal ion binding"/>
    <property type="evidence" value="ECO:0007669"/>
    <property type="project" value="UniProtKB-KW"/>
</dbReference>
<dbReference type="PANTHER" id="PTHR47870:SF1">
    <property type="entry name" value="CYTOCHROME C-TYPE BIOGENESIS PROTEIN CCMH"/>
    <property type="match status" value="1"/>
</dbReference>
<dbReference type="OrthoDB" id="9804975at2"/>
<dbReference type="Proteomes" id="UP000236753">
    <property type="component" value="Unassembled WGS sequence"/>
</dbReference>
<protein>
    <recommendedName>
        <fullName evidence="7">Cytochrome c-type biogenesis protein</fullName>
    </recommendedName>
</protein>
<evidence type="ECO:0000256" key="6">
    <source>
        <dbReference type="ARBA" id="ARBA00023004"/>
    </source>
</evidence>
<dbReference type="PANTHER" id="PTHR47870">
    <property type="entry name" value="CYTOCHROME C-TYPE BIOGENESIS PROTEIN CCMH"/>
    <property type="match status" value="1"/>
</dbReference>
<dbReference type="RefSeq" id="WP_103966839.1">
    <property type="nucleotide sequence ID" value="NZ_FNUX01000016.1"/>
</dbReference>
<dbReference type="Pfam" id="PF03918">
    <property type="entry name" value="CcmH"/>
    <property type="match status" value="1"/>
</dbReference>
<evidence type="ECO:0000256" key="4">
    <source>
        <dbReference type="ARBA" id="ARBA00022729"/>
    </source>
</evidence>
<dbReference type="InterPro" id="IPR051263">
    <property type="entry name" value="C-type_cytochrome_biogenesis"/>
</dbReference>
<keyword evidence="7" id="KW-0812">Transmembrane</keyword>
<evidence type="ECO:0000256" key="7">
    <source>
        <dbReference type="RuleBase" id="RU364112"/>
    </source>
</evidence>
<organism evidence="9 10">
    <name type="scientific">Nitrosomonas ureae</name>
    <dbReference type="NCBI Taxonomy" id="44577"/>
    <lineage>
        <taxon>Bacteria</taxon>
        <taxon>Pseudomonadati</taxon>
        <taxon>Pseudomonadota</taxon>
        <taxon>Betaproteobacteria</taxon>
        <taxon>Nitrosomonadales</taxon>
        <taxon>Nitrosomonadaceae</taxon>
        <taxon>Nitrosomonas</taxon>
    </lineage>
</organism>
<dbReference type="FunFam" id="1.10.8.640:FF:000001">
    <property type="entry name" value="Cytochrome c-type biogenesis protein"/>
    <property type="match status" value="1"/>
</dbReference>
<feature type="domain" description="CcmH/CycL/Ccl2/NrfF N-terminal" evidence="8">
    <location>
        <begin position="17"/>
        <end position="157"/>
    </location>
</feature>
<comment type="function">
    <text evidence="7">Possible subunit of a heme lyase.</text>
</comment>
<evidence type="ECO:0000256" key="5">
    <source>
        <dbReference type="ARBA" id="ARBA00022748"/>
    </source>
</evidence>
<feature type="transmembrane region" description="Helical" evidence="7">
    <location>
        <begin position="112"/>
        <end position="133"/>
    </location>
</feature>
<evidence type="ECO:0000256" key="3">
    <source>
        <dbReference type="ARBA" id="ARBA00022723"/>
    </source>
</evidence>
<evidence type="ECO:0000313" key="9">
    <source>
        <dbReference type="EMBL" id="SEF94536.1"/>
    </source>
</evidence>
<keyword evidence="7" id="KW-0472">Membrane</keyword>
<accession>A0A1H5W5N0</accession>
<keyword evidence="2 7" id="KW-0349">Heme</keyword>
<dbReference type="Gene3D" id="1.10.8.640">
    <property type="entry name" value="Cytochrome C biogenesis protein"/>
    <property type="match status" value="1"/>
</dbReference>
<reference evidence="9 10" key="1">
    <citation type="submission" date="2016-10" db="EMBL/GenBank/DDBJ databases">
        <authorList>
            <person name="de Groot N.N."/>
        </authorList>
    </citation>
    <scope>NUCLEOTIDE SEQUENCE [LARGE SCALE GENOMIC DNA]</scope>
    <source>
        <strain evidence="9 10">Nm13</strain>
    </source>
</reference>
<dbReference type="InterPro" id="IPR005616">
    <property type="entry name" value="CcmH/CycL/Ccl2/NrfF_N"/>
</dbReference>
<evidence type="ECO:0000256" key="2">
    <source>
        <dbReference type="ARBA" id="ARBA00022617"/>
    </source>
</evidence>
<keyword evidence="6 7" id="KW-0408">Iron</keyword>
<proteinExistence type="inferred from homology"/>
<keyword evidence="4 7" id="KW-0732">Signal</keyword>
<gene>
    <name evidence="9" type="ORF">SAMN05216334_11657</name>
</gene>
<keyword evidence="7" id="KW-1133">Transmembrane helix</keyword>
<keyword evidence="3 7" id="KW-0479">Metal-binding</keyword>
<evidence type="ECO:0000313" key="10">
    <source>
        <dbReference type="Proteomes" id="UP000236753"/>
    </source>
</evidence>
<evidence type="ECO:0000256" key="1">
    <source>
        <dbReference type="ARBA" id="ARBA00010342"/>
    </source>
</evidence>
<dbReference type="CDD" id="cd16378">
    <property type="entry name" value="CcmH_N"/>
    <property type="match status" value="1"/>
</dbReference>
<sequence>MICQFCNVVRAIIFTLVLFLVSPFNTWAKEAIPVAEDPEIEKRMLALTVDLRCLVCQNESIADSRAEFSNDIRREIREQIKANKTDKEIVQFLVDRYGDFVLYNPPMKPTTILLWFGPVILFMIGLGSLVVYLRRRRLQIEDVALSPEQINEAEALLNEDKKGKNV</sequence>
<dbReference type="GO" id="GO:0005886">
    <property type="term" value="C:plasma membrane"/>
    <property type="evidence" value="ECO:0007669"/>
    <property type="project" value="TreeGrafter"/>
</dbReference>
<dbReference type="EMBL" id="FNUX01000016">
    <property type="protein sequence ID" value="SEF94536.1"/>
    <property type="molecule type" value="Genomic_DNA"/>
</dbReference>
<name>A0A1H5W5N0_9PROT</name>
<comment type="similarity">
    <text evidence="1 7">Belongs to the CcmH/CycL/Ccl2/NrfF family.</text>
</comment>
<keyword evidence="5" id="KW-0201">Cytochrome c-type biogenesis</keyword>
<dbReference type="InterPro" id="IPR038297">
    <property type="entry name" value="CcmH/CycL/NrfF/Ccl2_sf"/>
</dbReference>
<dbReference type="AlphaFoldDB" id="A0A1H5W5N0"/>